<dbReference type="AlphaFoldDB" id="A0A1H0SFL1"/>
<dbReference type="InterPro" id="IPR036388">
    <property type="entry name" value="WH-like_DNA-bd_sf"/>
</dbReference>
<dbReference type="EMBL" id="LT629710">
    <property type="protein sequence ID" value="SDP39946.1"/>
    <property type="molecule type" value="Genomic_DNA"/>
</dbReference>
<dbReference type="GO" id="GO:0003677">
    <property type="term" value="F:DNA binding"/>
    <property type="evidence" value="ECO:0007669"/>
    <property type="project" value="UniProtKB-KW"/>
</dbReference>
<protein>
    <submittedName>
        <fullName evidence="2">DNA-binding transcriptional regulator, MarR family</fullName>
    </submittedName>
</protein>
<dbReference type="SUPFAM" id="SSF46785">
    <property type="entry name" value="Winged helix' DNA-binding domain"/>
    <property type="match status" value="1"/>
</dbReference>
<organism evidence="2 3">
    <name type="scientific">Nakamurella panacisegetis</name>
    <dbReference type="NCBI Taxonomy" id="1090615"/>
    <lineage>
        <taxon>Bacteria</taxon>
        <taxon>Bacillati</taxon>
        <taxon>Actinomycetota</taxon>
        <taxon>Actinomycetes</taxon>
        <taxon>Nakamurellales</taxon>
        <taxon>Nakamurellaceae</taxon>
        <taxon>Nakamurella</taxon>
    </lineage>
</organism>
<dbReference type="InterPro" id="IPR039422">
    <property type="entry name" value="MarR/SlyA-like"/>
</dbReference>
<dbReference type="STRING" id="1090615.SAMN04515671_4052"/>
<dbReference type="GO" id="GO:0003700">
    <property type="term" value="F:DNA-binding transcription factor activity"/>
    <property type="evidence" value="ECO:0007669"/>
    <property type="project" value="InterPro"/>
</dbReference>
<dbReference type="SMART" id="SM00347">
    <property type="entry name" value="HTH_MARR"/>
    <property type="match status" value="1"/>
</dbReference>
<evidence type="ECO:0000313" key="3">
    <source>
        <dbReference type="Proteomes" id="UP000198741"/>
    </source>
</evidence>
<name>A0A1H0SFL1_9ACTN</name>
<dbReference type="Gene3D" id="1.10.10.10">
    <property type="entry name" value="Winged helix-like DNA-binding domain superfamily/Winged helix DNA-binding domain"/>
    <property type="match status" value="1"/>
</dbReference>
<evidence type="ECO:0000313" key="2">
    <source>
        <dbReference type="EMBL" id="SDP39946.1"/>
    </source>
</evidence>
<dbReference type="OrthoDB" id="8635520at2"/>
<reference evidence="2 3" key="1">
    <citation type="submission" date="2016-10" db="EMBL/GenBank/DDBJ databases">
        <authorList>
            <person name="de Groot N.N."/>
        </authorList>
    </citation>
    <scope>NUCLEOTIDE SEQUENCE [LARGE SCALE GENOMIC DNA]</scope>
    <source>
        <strain evidence="3">P4-7,KCTC 19426,CECT 7604</strain>
    </source>
</reference>
<feature type="domain" description="HTH marR-type" evidence="1">
    <location>
        <begin position="21"/>
        <end position="157"/>
    </location>
</feature>
<accession>A0A1H0SFL1</accession>
<keyword evidence="3" id="KW-1185">Reference proteome</keyword>
<proteinExistence type="predicted"/>
<dbReference type="PANTHER" id="PTHR33164:SF99">
    <property type="entry name" value="MARR FAMILY REGULATORY PROTEIN"/>
    <property type="match status" value="1"/>
</dbReference>
<dbReference type="InterPro" id="IPR036390">
    <property type="entry name" value="WH_DNA-bd_sf"/>
</dbReference>
<dbReference type="Proteomes" id="UP000198741">
    <property type="component" value="Chromosome I"/>
</dbReference>
<dbReference type="GO" id="GO:0006950">
    <property type="term" value="P:response to stress"/>
    <property type="evidence" value="ECO:0007669"/>
    <property type="project" value="TreeGrafter"/>
</dbReference>
<evidence type="ECO:0000259" key="1">
    <source>
        <dbReference type="PROSITE" id="PS50995"/>
    </source>
</evidence>
<gene>
    <name evidence="2" type="ORF">SAMN04515671_4052</name>
</gene>
<sequence length="195" mass="21442">MHQPITYDHGVTETKWLNNEESRAWRALQHLNMPLSAALNRQLSRDSNLSNADYAVLVQLSEAPEQQLRARDLVQAIGWEKSRLSHHIRRMESRSLVSREECPTDGRGAFIKLTDTGRAAIVQAAPGHVNAVRSYFIDLLTPNQLVAFAEIAEAVGARLKADGCAEIEAAGATDDPCRSDRIRAASIPAGDFQTG</sequence>
<dbReference type="PANTHER" id="PTHR33164">
    <property type="entry name" value="TRANSCRIPTIONAL REGULATOR, MARR FAMILY"/>
    <property type="match status" value="1"/>
</dbReference>
<keyword evidence="2" id="KW-0238">DNA-binding</keyword>
<dbReference type="InterPro" id="IPR000835">
    <property type="entry name" value="HTH_MarR-typ"/>
</dbReference>
<dbReference type="PROSITE" id="PS50995">
    <property type="entry name" value="HTH_MARR_2"/>
    <property type="match status" value="1"/>
</dbReference>
<dbReference type="Pfam" id="PF12802">
    <property type="entry name" value="MarR_2"/>
    <property type="match status" value="1"/>
</dbReference>